<evidence type="ECO:0000259" key="2">
    <source>
        <dbReference type="SMART" id="SM00306"/>
    </source>
</evidence>
<organism evidence="3 4">
    <name type="scientific">Leptospira neocaledonica</name>
    <dbReference type="NCBI Taxonomy" id="2023192"/>
    <lineage>
        <taxon>Bacteria</taxon>
        <taxon>Pseudomonadati</taxon>
        <taxon>Spirochaetota</taxon>
        <taxon>Spirochaetia</taxon>
        <taxon>Leptospirales</taxon>
        <taxon>Leptospiraceae</taxon>
        <taxon>Leptospira</taxon>
    </lineage>
</organism>
<protein>
    <recommendedName>
        <fullName evidence="2">Hint domain-containing protein</fullName>
    </recommendedName>
</protein>
<reference evidence="3 4" key="1">
    <citation type="submission" date="2017-07" db="EMBL/GenBank/DDBJ databases">
        <title>Leptospira spp. isolated from tropical soils.</title>
        <authorList>
            <person name="Thibeaux R."/>
            <person name="Iraola G."/>
            <person name="Ferres I."/>
            <person name="Bierque E."/>
            <person name="Girault D."/>
            <person name="Soupe-Gilbert M.-E."/>
            <person name="Picardeau M."/>
            <person name="Goarant C."/>
        </authorList>
    </citation>
    <scope>NUCLEOTIDE SEQUENCE [LARGE SCALE GENOMIC DNA]</scope>
    <source>
        <strain evidence="3 4">ES4-C-A1</strain>
    </source>
</reference>
<dbReference type="OrthoDB" id="312129at2"/>
<comment type="caution">
    <text evidence="3">The sequence shown here is derived from an EMBL/GenBank/DDBJ whole genome shotgun (WGS) entry which is preliminary data.</text>
</comment>
<feature type="domain" description="Hint" evidence="2">
    <location>
        <begin position="1501"/>
        <end position="1608"/>
    </location>
</feature>
<sequence>MLKKLFLRSKFSFFLILSGLVLFFPVNDSLRSQAWDPTEMDLGSYQEQSWSSLFEQAWNLSDVQTWNQMVQDQYFSLKGDWETQADLQFSEILSQVLQSDEILDNSAYVDYVSKYLELERAEAEKSWESDAELRIQEERNYFLDSLQGRQVDELGYALSSSSRSDLDASIQDWNRKFQDAAEVGLYEFQNALTSLETKFQEMKNSITSTDSELQNNLNQIAQYENQVRQSIQSGTQDMKLYLLQQNLLQKRDANGNSLLGDLDGKTEEELLSIYSSIDSNGLNEAGKKLKTLIDNLDEALDPDHPSSLSEIAGLMQSYFSEEQENASEIASEYREDEYSSWSYGNPNVSVHELTFTTSNSFTSNPDSPGGVWKNELATSIRKYIETNGSNTTELLDLLNGYLGNPDLTVSEIGAIDLKASSSRDYLQSPEITNWNSDWNQPVTRVGGSYVEDGNSFWTLTNHYWLCWDGLCLPGQSNFAEETVYLDASLTIHDAAAQANAEQYENFRNELNAKLSSWQNVLVPAIQNWETQVSNYQARYSEWQTTKISLENQLTEERSTQIAELYKNRDDWANELTDLYMDSKSFSTSSSNLPTFSSQVSESSGLSSFSKTLESFQDLKTPDTNNLSTFYNGIGQAVNGAYNLSMVEANRILAQETQKNTIDSLVANLKNQKEMKESISEEAYAAFSGKKLDGSNAAGIEGANSCNSANAQSNESYCNSLYNNTKNFDNKYEDVYVDDEGNIHVKQSIKTSSASYNGSGDITDYKSYKLAETVQDFVVGNVGTVKLGDISASGDLFSSNWIQSENSSKVSSALLSSQKNNSSEYLNSEFLDSINKNAANVDAFASLQNQRAQQNAITKASAASTVVSIAQTIFAGGSGMDWAKQQVKDMTKSAVATGISQATGIPADVITAFIDYKADQKAKQKAQHDMDVRMAIINPFGYVLNYVPGVKDLMRPVNQILAKGVSEIIQGTTNLLTESDIGIGLRKTGAVSQSSLNHLHDIGTEAAEFVRGKDLQADLSKGDVQAKWKSDLKTVAYNQIAEQLAPPGMDPQVFSQIWQEYDKRQAAKAAKKEQEQQMISTAIQVAASVALQFVPGPGTAAGASMLAQVGSYFSSARGMIVTANAVAQGIIASRNGNMNAVAAGVVNGLLLGVTGPMGLAGSVSYTPPTKKNTLGAMLDEGFNGPSASGWGGGISIGGSYLNGGVSFMPGTGVNLNLGGTIGDTGGFYNLSYNTKSGNTNLTLGAGQEYGSNLGVNLSTDNDQKPSIFLGFGCDLNENNCGGGGANKLGLGGSLTLDADGNVTLGADILGNQGLGVTYNADTNSWGQVTGNTNFGNDYTVMTAQTLADKAKTESQMKVAGTYGDVLKDPNLIANSESLKSIADSYGVKPENLPEVIQNLSDTVRNPDADPALRQSALVSLNEMMGAVHNEAYVKGNQNLKDAIQNSPAVADVAVQGKDKNGTAEAGFFNQVGEQAKIYLNQLAGNAFGDFAYINDKGEVVFRSCFVAGTLVHTKDGLRPIETVKVGDVVLTKSDMTGEIRYKRVVQTFVRSTDAIFKIIFVDSSLLETTWSHPFRKLKVENREESFGIENSEWTQVKDLQSGDIILTASGEALAIESIEVEDRKETVYNFEVEDFHSYFVGENGVWVHNVDGYGPDMTIAGCVAGGPWGCAGGLTLDVIEAAVVFRIGQAAFDSYEEAVAACASTDCVNKVKEEFDKYKVKYTNDAKEFSLGASYGKGGAEVSAGFTIDKSKSGWDAIKLNFEAGGESGKLGTSITNQGVDEIKGTVGNSEVSIDRNGQLKYKYGTTGQADVTYDIGAGEISKVGVSVKSEQKAPNRDSISIGTKTDVNIGSNTMFGGFLQNQYDLAKTAVQNWWKKQTQATLPTPICGVTKSCSPVNSCDGMQMSCGKK</sequence>
<dbReference type="InterPro" id="IPR003587">
    <property type="entry name" value="Hint_dom_N"/>
</dbReference>
<accession>A0A2N0A2N3</accession>
<evidence type="ECO:0000313" key="4">
    <source>
        <dbReference type="Proteomes" id="UP000231843"/>
    </source>
</evidence>
<dbReference type="Pfam" id="PF07591">
    <property type="entry name" value="PT-HINT"/>
    <property type="match status" value="1"/>
</dbReference>
<name>A0A2N0A2N3_9LEPT</name>
<evidence type="ECO:0000256" key="1">
    <source>
        <dbReference type="SAM" id="Coils"/>
    </source>
</evidence>
<feature type="coiled-coil region" evidence="1">
    <location>
        <begin position="206"/>
        <end position="233"/>
    </location>
</feature>
<proteinExistence type="predicted"/>
<dbReference type="InterPro" id="IPR030934">
    <property type="entry name" value="Intein_C"/>
</dbReference>
<dbReference type="EMBL" id="NPEA01000002">
    <property type="protein sequence ID" value="PJZ78545.1"/>
    <property type="molecule type" value="Genomic_DNA"/>
</dbReference>
<dbReference type="InterPro" id="IPR036844">
    <property type="entry name" value="Hint_dom_sf"/>
</dbReference>
<evidence type="ECO:0000313" key="3">
    <source>
        <dbReference type="EMBL" id="PJZ78545.1"/>
    </source>
</evidence>
<dbReference type="CDD" id="cd00081">
    <property type="entry name" value="Hint"/>
    <property type="match status" value="1"/>
</dbReference>
<dbReference type="RefSeq" id="WP_100767375.1">
    <property type="nucleotide sequence ID" value="NZ_NPEA01000002.1"/>
</dbReference>
<dbReference type="PROSITE" id="PS50818">
    <property type="entry name" value="INTEIN_C_TER"/>
    <property type="match status" value="1"/>
</dbReference>
<dbReference type="SUPFAM" id="SSF51294">
    <property type="entry name" value="Hedgehog/intein (Hint) domain"/>
    <property type="match status" value="1"/>
</dbReference>
<keyword evidence="4" id="KW-1185">Reference proteome</keyword>
<gene>
    <name evidence="3" type="ORF">CH365_04370</name>
</gene>
<dbReference type="Proteomes" id="UP000231843">
    <property type="component" value="Unassembled WGS sequence"/>
</dbReference>
<dbReference type="InterPro" id="IPR030885">
    <property type="entry name" value="Lepto_longest"/>
</dbReference>
<dbReference type="NCBIfam" id="TIGR04388">
    <property type="entry name" value="Lepto_longest"/>
    <property type="match status" value="2"/>
</dbReference>
<keyword evidence="1" id="KW-0175">Coiled coil</keyword>
<dbReference type="SMART" id="SM00306">
    <property type="entry name" value="HintN"/>
    <property type="match status" value="1"/>
</dbReference>
<dbReference type="Gene3D" id="2.170.16.10">
    <property type="entry name" value="Hedgehog/Intein (Hint) domain"/>
    <property type="match status" value="1"/>
</dbReference>